<proteinExistence type="predicted"/>
<dbReference type="PANTHER" id="PTHR30511">
    <property type="entry name" value="ALANINE RACEMASE"/>
    <property type="match status" value="1"/>
</dbReference>
<keyword evidence="4 8" id="KW-0413">Isomerase</keyword>
<dbReference type="GO" id="GO:0030632">
    <property type="term" value="P:D-alanine biosynthetic process"/>
    <property type="evidence" value="ECO:0007669"/>
    <property type="project" value="TreeGrafter"/>
</dbReference>
<evidence type="ECO:0000313" key="8">
    <source>
        <dbReference type="EMBL" id="RCL38755.1"/>
    </source>
</evidence>
<evidence type="ECO:0000313" key="9">
    <source>
        <dbReference type="Proteomes" id="UP000252147"/>
    </source>
</evidence>
<evidence type="ECO:0000256" key="1">
    <source>
        <dbReference type="ARBA" id="ARBA00000316"/>
    </source>
</evidence>
<dbReference type="AlphaFoldDB" id="A0A368BNU2"/>
<dbReference type="InterPro" id="IPR009006">
    <property type="entry name" value="Ala_racemase/Decarboxylase_C"/>
</dbReference>
<comment type="catalytic activity">
    <reaction evidence="1">
        <text>L-alanine = D-alanine</text>
        <dbReference type="Rhea" id="RHEA:20249"/>
        <dbReference type="ChEBI" id="CHEBI:57416"/>
        <dbReference type="ChEBI" id="CHEBI:57972"/>
        <dbReference type="EC" id="5.1.1.1"/>
    </reaction>
</comment>
<protein>
    <submittedName>
        <fullName evidence="8">Alanine racemase</fullName>
        <ecNumber evidence="8">5.1.1.1</ecNumber>
    </submittedName>
</protein>
<dbReference type="NCBIfam" id="TIGR00492">
    <property type="entry name" value="alr"/>
    <property type="match status" value="1"/>
</dbReference>
<gene>
    <name evidence="8" type="primary">alr</name>
    <name evidence="8" type="ORF">DBW97_01720</name>
</gene>
<reference evidence="8 9" key="1">
    <citation type="journal article" date="2018" name="Microbiome">
        <title>Fine metagenomic profile of the Mediterranean stratified and mixed water columns revealed by assembly and recruitment.</title>
        <authorList>
            <person name="Haro-Moreno J.M."/>
            <person name="Lopez-Perez M."/>
            <person name="De La Torre J.R."/>
            <person name="Picazo A."/>
            <person name="Camacho A."/>
            <person name="Rodriguez-Valera F."/>
        </authorList>
    </citation>
    <scope>NUCLEOTIDE SEQUENCE [LARGE SCALE GENOMIC DNA]</scope>
    <source>
        <strain evidence="8">MED-G83</strain>
    </source>
</reference>
<dbReference type="EMBL" id="QOPD01000002">
    <property type="protein sequence ID" value="RCL38755.1"/>
    <property type="molecule type" value="Genomic_DNA"/>
</dbReference>
<feature type="modified residue" description="N6-(pyridoxal phosphate)lysine" evidence="5">
    <location>
        <position position="33"/>
    </location>
</feature>
<dbReference type="GO" id="GO:0008784">
    <property type="term" value="F:alanine racemase activity"/>
    <property type="evidence" value="ECO:0007669"/>
    <property type="project" value="UniProtKB-EC"/>
</dbReference>
<feature type="binding site" evidence="6">
    <location>
        <position position="291"/>
    </location>
    <ligand>
        <name>substrate</name>
    </ligand>
</feature>
<dbReference type="SUPFAM" id="SSF51419">
    <property type="entry name" value="PLP-binding barrel"/>
    <property type="match status" value="1"/>
</dbReference>
<evidence type="ECO:0000256" key="3">
    <source>
        <dbReference type="ARBA" id="ARBA00022898"/>
    </source>
</evidence>
<feature type="domain" description="Alanine racemase C-terminal" evidence="7">
    <location>
        <begin position="223"/>
        <end position="346"/>
    </location>
</feature>
<dbReference type="FunFam" id="3.20.20.10:FF:000002">
    <property type="entry name" value="Alanine racemase"/>
    <property type="match status" value="1"/>
</dbReference>
<dbReference type="GO" id="GO:0005829">
    <property type="term" value="C:cytosol"/>
    <property type="evidence" value="ECO:0007669"/>
    <property type="project" value="TreeGrafter"/>
</dbReference>
<comment type="caution">
    <text evidence="8">The sequence shown here is derived from an EMBL/GenBank/DDBJ whole genome shotgun (WGS) entry which is preliminary data.</text>
</comment>
<dbReference type="InterPro" id="IPR011079">
    <property type="entry name" value="Ala_racemase_C"/>
</dbReference>
<evidence type="ECO:0000256" key="6">
    <source>
        <dbReference type="PIRSR" id="PIRSR600821-52"/>
    </source>
</evidence>
<evidence type="ECO:0000256" key="5">
    <source>
        <dbReference type="PIRSR" id="PIRSR600821-50"/>
    </source>
</evidence>
<dbReference type="Gene3D" id="3.20.20.10">
    <property type="entry name" value="Alanine racemase"/>
    <property type="match status" value="1"/>
</dbReference>
<dbReference type="Pfam" id="PF01168">
    <property type="entry name" value="Ala_racemase_N"/>
    <property type="match status" value="1"/>
</dbReference>
<accession>A0A368BNU2</accession>
<dbReference type="PRINTS" id="PR00992">
    <property type="entry name" value="ALARACEMASE"/>
</dbReference>
<comment type="cofactor">
    <cofactor evidence="2 5">
        <name>pyridoxal 5'-phosphate</name>
        <dbReference type="ChEBI" id="CHEBI:597326"/>
    </cofactor>
</comment>
<dbReference type="InterPro" id="IPR001608">
    <property type="entry name" value="Ala_racemase_N"/>
</dbReference>
<evidence type="ECO:0000256" key="4">
    <source>
        <dbReference type="ARBA" id="ARBA00023235"/>
    </source>
</evidence>
<organism evidence="8 9">
    <name type="scientific">SAR86 cluster bacterium</name>
    <dbReference type="NCBI Taxonomy" id="2030880"/>
    <lineage>
        <taxon>Bacteria</taxon>
        <taxon>Pseudomonadati</taxon>
        <taxon>Pseudomonadota</taxon>
        <taxon>Gammaproteobacteria</taxon>
        <taxon>SAR86 cluster</taxon>
    </lineage>
</organism>
<dbReference type="Pfam" id="PF00842">
    <property type="entry name" value="Ala_racemase_C"/>
    <property type="match status" value="1"/>
</dbReference>
<feature type="binding site" evidence="6">
    <location>
        <position position="127"/>
    </location>
    <ligand>
        <name>substrate</name>
    </ligand>
</feature>
<dbReference type="Gene3D" id="2.40.37.10">
    <property type="entry name" value="Lyase, Ornithine Decarboxylase, Chain A, domain 1"/>
    <property type="match status" value="1"/>
</dbReference>
<dbReference type="PANTHER" id="PTHR30511:SF0">
    <property type="entry name" value="ALANINE RACEMASE, CATABOLIC-RELATED"/>
    <property type="match status" value="1"/>
</dbReference>
<keyword evidence="3 5" id="KW-0663">Pyridoxal phosphate</keyword>
<evidence type="ECO:0000256" key="2">
    <source>
        <dbReference type="ARBA" id="ARBA00001933"/>
    </source>
</evidence>
<dbReference type="SUPFAM" id="SSF50621">
    <property type="entry name" value="Alanine racemase C-terminal domain-like"/>
    <property type="match status" value="1"/>
</dbReference>
<dbReference type="Proteomes" id="UP000252147">
    <property type="component" value="Unassembled WGS sequence"/>
</dbReference>
<dbReference type="InterPro" id="IPR000821">
    <property type="entry name" value="Ala_racemase"/>
</dbReference>
<dbReference type="GO" id="GO:0030170">
    <property type="term" value="F:pyridoxal phosphate binding"/>
    <property type="evidence" value="ECO:0007669"/>
    <property type="project" value="TreeGrafter"/>
</dbReference>
<dbReference type="EC" id="5.1.1.1" evidence="8"/>
<evidence type="ECO:0000259" key="7">
    <source>
        <dbReference type="SMART" id="SM01005"/>
    </source>
</evidence>
<dbReference type="SMART" id="SM01005">
    <property type="entry name" value="Ala_racemase_C"/>
    <property type="match status" value="1"/>
</dbReference>
<name>A0A368BNU2_9GAMM</name>
<sequence>MRKTELQISLRNLEHNLSVIKSKTTSDIQAVVKANFYGLQLEKIIEILDPQVESYAVITLDEARALRKLTKLPILLLQGAHENDDYEDIKQLELDFVLHSSWQIKGIDEHNLTNNRLWLKVNTGMNRLGFSEQEFSEHYNLMIKKNFKDIVLMSHLASSSDSSNKQNQSQISKFNKITNDMSSKKSLANSGALFNYPKSHFDIVRTGIALYGGKYHEFGIKSISCLRSKIISIKKVSKGETVGYDGAWRAEQDTHIAAIGIGYGDGFPYFSEPYNVSINGNTYKTVGKTNMDLITINIGNEHKINVGDWVQLWGYETNLTELSKSFHSISYQLLTNISRRVAKNYLE</sequence>
<dbReference type="InterPro" id="IPR029066">
    <property type="entry name" value="PLP-binding_barrel"/>
</dbReference>